<reference evidence="10" key="1">
    <citation type="submission" date="2013-08" db="EMBL/GenBank/DDBJ databases">
        <authorList>
            <person name="Mendez C."/>
            <person name="Richter M."/>
            <person name="Ferrer M."/>
            <person name="Sanchez J."/>
        </authorList>
    </citation>
    <scope>NUCLEOTIDE SEQUENCE</scope>
</reference>
<dbReference type="Gene3D" id="3.40.50.620">
    <property type="entry name" value="HUPs"/>
    <property type="match status" value="1"/>
</dbReference>
<dbReference type="Gene3D" id="1.10.730.10">
    <property type="entry name" value="Isoleucyl-tRNA Synthetase, Domain 1"/>
    <property type="match status" value="1"/>
</dbReference>
<dbReference type="EMBL" id="AUZY01013232">
    <property type="protein sequence ID" value="EQD25776.1"/>
    <property type="molecule type" value="Genomic_DNA"/>
</dbReference>
<feature type="domain" description="Aminoacyl-tRNA synthetase class Ia" evidence="9">
    <location>
        <begin position="10"/>
        <end position="130"/>
    </location>
</feature>
<name>T0XSE0_9ZZZZ</name>
<accession>T0XSE0</accession>
<evidence type="ECO:0000256" key="4">
    <source>
        <dbReference type="ARBA" id="ARBA00022741"/>
    </source>
</evidence>
<evidence type="ECO:0000256" key="1">
    <source>
        <dbReference type="ARBA" id="ARBA00005594"/>
    </source>
</evidence>
<evidence type="ECO:0000259" key="9">
    <source>
        <dbReference type="Pfam" id="PF00133"/>
    </source>
</evidence>
<evidence type="ECO:0000313" key="10">
    <source>
        <dbReference type="EMBL" id="EQD25776.1"/>
    </source>
</evidence>
<evidence type="ECO:0000256" key="5">
    <source>
        <dbReference type="ARBA" id="ARBA00022840"/>
    </source>
</evidence>
<dbReference type="AlphaFoldDB" id="T0XSE0"/>
<dbReference type="PRINTS" id="PR00985">
    <property type="entry name" value="TRNASYNTHLEU"/>
</dbReference>
<keyword evidence="4" id="KW-0547">Nucleotide-binding</keyword>
<keyword evidence="3" id="KW-0436">Ligase</keyword>
<evidence type="ECO:0000256" key="6">
    <source>
        <dbReference type="ARBA" id="ARBA00022917"/>
    </source>
</evidence>
<dbReference type="InterPro" id="IPR009080">
    <property type="entry name" value="tRNAsynth_Ia_anticodon-bd"/>
</dbReference>
<evidence type="ECO:0000256" key="2">
    <source>
        <dbReference type="ARBA" id="ARBA00013164"/>
    </source>
</evidence>
<dbReference type="SUPFAM" id="SSF52374">
    <property type="entry name" value="Nucleotidylyl transferase"/>
    <property type="match status" value="1"/>
</dbReference>
<proteinExistence type="inferred from homology"/>
<dbReference type="InterPro" id="IPR002302">
    <property type="entry name" value="Leu-tRNA-ligase"/>
</dbReference>
<comment type="similarity">
    <text evidence="1">Belongs to the class-I aminoacyl-tRNA synthetase family.</text>
</comment>
<dbReference type="InterPro" id="IPR002300">
    <property type="entry name" value="aa-tRNA-synth_Ia"/>
</dbReference>
<dbReference type="GO" id="GO:0005524">
    <property type="term" value="F:ATP binding"/>
    <property type="evidence" value="ECO:0007669"/>
    <property type="project" value="UniProtKB-KW"/>
</dbReference>
<evidence type="ECO:0000256" key="8">
    <source>
        <dbReference type="SAM" id="MobiDB-lite"/>
    </source>
</evidence>
<feature type="compositionally biased region" description="Polar residues" evidence="8">
    <location>
        <begin position="245"/>
        <end position="255"/>
    </location>
</feature>
<dbReference type="InterPro" id="IPR014729">
    <property type="entry name" value="Rossmann-like_a/b/a_fold"/>
</dbReference>
<protein>
    <recommendedName>
        <fullName evidence="2">leucine--tRNA ligase</fullName>
        <ecNumber evidence="2">6.1.1.4</ecNumber>
    </recommendedName>
</protein>
<feature type="region of interest" description="Disordered" evidence="8">
    <location>
        <begin position="236"/>
        <end position="255"/>
    </location>
</feature>
<sequence length="255" mass="28837">TCPVCGGPAQRETDVSDNFLDSAWYYLRYPSADRDDVAFDPELTRKWLPVDTYIGGNEHAVLHLLYSRFVAMALHDLGWLDFEEPFKRFRAHGTILQNGAKMSKSKGNVVVPDEYIDKFGADAFRLYLMYMGPFGEGGEFRETGINGPQRFLLQIFRLLARMEEEGPAELEPRELAQARNRCIQQVTADTSELKYNTAIAAMMSFVKRLKERPGPVPRLALETLALLLHPLLAPTPPRRSGSGVGNSYSVHQQQW</sequence>
<dbReference type="Pfam" id="PF00133">
    <property type="entry name" value="tRNA-synt_1"/>
    <property type="match status" value="1"/>
</dbReference>
<evidence type="ECO:0000256" key="7">
    <source>
        <dbReference type="ARBA" id="ARBA00023146"/>
    </source>
</evidence>
<dbReference type="GO" id="GO:0004823">
    <property type="term" value="F:leucine-tRNA ligase activity"/>
    <property type="evidence" value="ECO:0007669"/>
    <property type="project" value="UniProtKB-EC"/>
</dbReference>
<dbReference type="GO" id="GO:0005829">
    <property type="term" value="C:cytosol"/>
    <property type="evidence" value="ECO:0007669"/>
    <property type="project" value="TreeGrafter"/>
</dbReference>
<dbReference type="EC" id="6.1.1.4" evidence="2"/>
<dbReference type="PANTHER" id="PTHR43740:SF2">
    <property type="entry name" value="LEUCINE--TRNA LIGASE, MITOCHONDRIAL"/>
    <property type="match status" value="1"/>
</dbReference>
<gene>
    <name evidence="10" type="ORF">B1B_19684</name>
</gene>
<dbReference type="FunFam" id="1.10.730.10:FF:000002">
    <property type="entry name" value="Leucine--tRNA ligase"/>
    <property type="match status" value="1"/>
</dbReference>
<dbReference type="SUPFAM" id="SSF47323">
    <property type="entry name" value="Anticodon-binding domain of a subclass of class I aminoacyl-tRNA synthetases"/>
    <property type="match status" value="1"/>
</dbReference>
<feature type="non-terminal residue" evidence="10">
    <location>
        <position position="1"/>
    </location>
</feature>
<keyword evidence="6" id="KW-0648">Protein biosynthesis</keyword>
<comment type="caution">
    <text evidence="10">The sequence shown here is derived from an EMBL/GenBank/DDBJ whole genome shotgun (WGS) entry which is preliminary data.</text>
</comment>
<reference evidence="10" key="2">
    <citation type="journal article" date="2014" name="ISME J.">
        <title>Microbial stratification in low pH oxic and suboxic macroscopic growths along an acid mine drainage.</title>
        <authorList>
            <person name="Mendez-Garcia C."/>
            <person name="Mesa V."/>
            <person name="Sprenger R.R."/>
            <person name="Richter M."/>
            <person name="Diez M.S."/>
            <person name="Solano J."/>
            <person name="Bargiela R."/>
            <person name="Golyshina O.V."/>
            <person name="Manteca A."/>
            <person name="Ramos J.L."/>
            <person name="Gallego J.R."/>
            <person name="Llorente I."/>
            <person name="Martins Dos Santos V.A."/>
            <person name="Jensen O.N."/>
            <person name="Pelaez A.I."/>
            <person name="Sanchez J."/>
            <person name="Ferrer M."/>
        </authorList>
    </citation>
    <scope>NUCLEOTIDE SEQUENCE</scope>
</reference>
<keyword evidence="7 10" id="KW-0030">Aminoacyl-tRNA synthetase</keyword>
<keyword evidence="5" id="KW-0067">ATP-binding</keyword>
<dbReference type="GO" id="GO:0006429">
    <property type="term" value="P:leucyl-tRNA aminoacylation"/>
    <property type="evidence" value="ECO:0007669"/>
    <property type="project" value="InterPro"/>
</dbReference>
<organism evidence="10">
    <name type="scientific">mine drainage metagenome</name>
    <dbReference type="NCBI Taxonomy" id="410659"/>
    <lineage>
        <taxon>unclassified sequences</taxon>
        <taxon>metagenomes</taxon>
        <taxon>ecological metagenomes</taxon>
    </lineage>
</organism>
<evidence type="ECO:0000256" key="3">
    <source>
        <dbReference type="ARBA" id="ARBA00022598"/>
    </source>
</evidence>
<feature type="non-terminal residue" evidence="10">
    <location>
        <position position="255"/>
    </location>
</feature>
<dbReference type="PANTHER" id="PTHR43740">
    <property type="entry name" value="LEUCYL-TRNA SYNTHETASE"/>
    <property type="match status" value="1"/>
</dbReference>